<evidence type="ECO:0000256" key="3">
    <source>
        <dbReference type="ARBA" id="ARBA00022862"/>
    </source>
</evidence>
<keyword evidence="4 7" id="KW-0560">Oxidoreductase</keyword>
<dbReference type="GO" id="GO:0045454">
    <property type="term" value="P:cell redox homeostasis"/>
    <property type="evidence" value="ECO:0007669"/>
    <property type="project" value="TreeGrafter"/>
</dbReference>
<dbReference type="GO" id="GO:0005829">
    <property type="term" value="C:cytosol"/>
    <property type="evidence" value="ECO:0007669"/>
    <property type="project" value="TreeGrafter"/>
</dbReference>
<name>A0A0V1PV61_9ASCO</name>
<dbReference type="Gene3D" id="3.40.30.10">
    <property type="entry name" value="Glutaredoxin"/>
    <property type="match status" value="1"/>
</dbReference>
<evidence type="ECO:0000313" key="9">
    <source>
        <dbReference type="EMBL" id="KSA00123.1"/>
    </source>
</evidence>
<dbReference type="InterPro" id="IPR013740">
    <property type="entry name" value="Redoxin"/>
</dbReference>
<dbReference type="PROSITE" id="PS51352">
    <property type="entry name" value="THIOREDOXIN_2"/>
    <property type="match status" value="1"/>
</dbReference>
<accession>A0A0V1PV61</accession>
<protein>
    <recommendedName>
        <fullName evidence="8">Thioredoxin domain-containing protein</fullName>
    </recommendedName>
</protein>
<dbReference type="FunFam" id="3.40.30.10:FF:000159">
    <property type="entry name" value="Peroxiredoxin"/>
    <property type="match status" value="1"/>
</dbReference>
<dbReference type="CDD" id="cd03013">
    <property type="entry name" value="PRX5_like"/>
    <property type="match status" value="1"/>
</dbReference>
<keyword evidence="2 7" id="KW-0575">Peroxidase</keyword>
<dbReference type="OrthoDB" id="1882547at2759"/>
<dbReference type="GO" id="GO:0042744">
    <property type="term" value="P:hydrogen peroxide catabolic process"/>
    <property type="evidence" value="ECO:0007669"/>
    <property type="project" value="TreeGrafter"/>
</dbReference>
<reference evidence="9 10" key="1">
    <citation type="submission" date="2015-11" db="EMBL/GenBank/DDBJ databases">
        <title>The genome of Debaryomyces fabryi.</title>
        <authorList>
            <person name="Tafer H."/>
            <person name="Lopandic K."/>
        </authorList>
    </citation>
    <scope>NUCLEOTIDE SEQUENCE [LARGE SCALE GENOMIC DNA]</scope>
    <source>
        <strain evidence="9 10">CBS 789</strain>
    </source>
</reference>
<comment type="similarity">
    <text evidence="1 7">Belongs to the peroxiredoxin family. Prx5 subfamily.</text>
</comment>
<comment type="function">
    <text evidence="7">Thiol-specific peroxidase that catalyzes the reduction of hydrogen peroxide and organic hydroperoxides to water and alcohols, respectively. Plays a role in cell protection against oxidative stress by detoxifying peroxides.</text>
</comment>
<evidence type="ECO:0000256" key="1">
    <source>
        <dbReference type="ARBA" id="ARBA00010505"/>
    </source>
</evidence>
<evidence type="ECO:0000256" key="7">
    <source>
        <dbReference type="RuleBase" id="RU366011"/>
    </source>
</evidence>
<organism evidence="9 10">
    <name type="scientific">Debaryomyces fabryi</name>
    <dbReference type="NCBI Taxonomy" id="58627"/>
    <lineage>
        <taxon>Eukaryota</taxon>
        <taxon>Fungi</taxon>
        <taxon>Dikarya</taxon>
        <taxon>Ascomycota</taxon>
        <taxon>Saccharomycotina</taxon>
        <taxon>Pichiomycetes</taxon>
        <taxon>Debaryomycetaceae</taxon>
        <taxon>Debaryomyces</taxon>
    </lineage>
</organism>
<gene>
    <name evidence="9" type="ORF">AC631_04124</name>
</gene>
<evidence type="ECO:0000256" key="2">
    <source>
        <dbReference type="ARBA" id="ARBA00022559"/>
    </source>
</evidence>
<dbReference type="GO" id="GO:0005739">
    <property type="term" value="C:mitochondrion"/>
    <property type="evidence" value="ECO:0007669"/>
    <property type="project" value="TreeGrafter"/>
</dbReference>
<comment type="caution">
    <text evidence="9">The sequence shown here is derived from an EMBL/GenBank/DDBJ whole genome shotgun (WGS) entry which is preliminary data.</text>
</comment>
<evidence type="ECO:0000256" key="4">
    <source>
        <dbReference type="ARBA" id="ARBA00023002"/>
    </source>
</evidence>
<dbReference type="PANTHER" id="PTHR10430">
    <property type="entry name" value="PEROXIREDOXIN"/>
    <property type="match status" value="1"/>
</dbReference>
<keyword evidence="3 7" id="KW-0049">Antioxidant</keyword>
<feature type="active site" description="Cysteine sulfenic acid (-SOH) intermediate" evidence="6">
    <location>
        <position position="70"/>
    </location>
</feature>
<dbReference type="InterPro" id="IPR013766">
    <property type="entry name" value="Thioredoxin_domain"/>
</dbReference>
<dbReference type="GO" id="GO:0008379">
    <property type="term" value="F:thioredoxin peroxidase activity"/>
    <property type="evidence" value="ECO:0007669"/>
    <property type="project" value="InterPro"/>
</dbReference>
<dbReference type="PANTHER" id="PTHR10430:SF39">
    <property type="entry name" value="PEROXISOMAL MEMBRANE ASSOCIATED PROTEIN 20"/>
    <property type="match status" value="1"/>
</dbReference>
<dbReference type="Pfam" id="PF08534">
    <property type="entry name" value="Redoxin"/>
    <property type="match status" value="1"/>
</dbReference>
<feature type="domain" description="Thioredoxin" evidence="8">
    <location>
        <begin position="26"/>
        <end position="185"/>
    </location>
</feature>
<dbReference type="GO" id="GO:0005777">
    <property type="term" value="C:peroxisome"/>
    <property type="evidence" value="ECO:0007669"/>
    <property type="project" value="TreeGrafter"/>
</dbReference>
<dbReference type="AlphaFoldDB" id="A0A0V1PV61"/>
<keyword evidence="5 7" id="KW-0676">Redox-active center</keyword>
<dbReference type="EMBL" id="LMYN01000102">
    <property type="protein sequence ID" value="KSA00123.1"/>
    <property type="molecule type" value="Genomic_DNA"/>
</dbReference>
<dbReference type="SUPFAM" id="SSF52833">
    <property type="entry name" value="Thioredoxin-like"/>
    <property type="match status" value="1"/>
</dbReference>
<evidence type="ECO:0000259" key="8">
    <source>
        <dbReference type="PROSITE" id="PS51352"/>
    </source>
</evidence>
<dbReference type="GeneID" id="26841133"/>
<dbReference type="RefSeq" id="XP_015466225.1">
    <property type="nucleotide sequence ID" value="XM_015612953.1"/>
</dbReference>
<evidence type="ECO:0000256" key="5">
    <source>
        <dbReference type="ARBA" id="ARBA00023284"/>
    </source>
</evidence>
<evidence type="ECO:0000313" key="10">
    <source>
        <dbReference type="Proteomes" id="UP000054251"/>
    </source>
</evidence>
<dbReference type="InterPro" id="IPR036249">
    <property type="entry name" value="Thioredoxin-like_sf"/>
</dbReference>
<proteinExistence type="inferred from homology"/>
<keyword evidence="10" id="KW-1185">Reference proteome</keyword>
<dbReference type="Proteomes" id="UP000054251">
    <property type="component" value="Unassembled WGS sequence"/>
</dbReference>
<dbReference type="GO" id="GO:0034599">
    <property type="term" value="P:cellular response to oxidative stress"/>
    <property type="evidence" value="ECO:0007669"/>
    <property type="project" value="InterPro"/>
</dbReference>
<dbReference type="InterPro" id="IPR037944">
    <property type="entry name" value="PRX5-like"/>
</dbReference>
<sequence length="185" mass="20100">MLPQLTRNIARPQFVRTFRTSMPSFVAAGDKIPSTTLFESSPGNSVNLAEETSNGKSVIIGVPGAFSPACSASHVPGFLSRLREFNDKGYHKFFIVSVNDAFVMKAWGGQLLGNIDGDQISFLADPQGEFVSALDLKFDATKVFGNERSKRYALLVEDGKVTESFVEPDNTSVDVSDAEKVLSQL</sequence>
<evidence type="ECO:0000256" key="6">
    <source>
        <dbReference type="PIRSR" id="PIRSR637944-1"/>
    </source>
</evidence>